<keyword evidence="2" id="KW-1185">Reference proteome</keyword>
<dbReference type="InterPro" id="IPR014057">
    <property type="entry name" value="HI1420"/>
</dbReference>
<dbReference type="Proteomes" id="UP001204953">
    <property type="component" value="Unassembled WGS sequence"/>
</dbReference>
<dbReference type="RefSeq" id="WP_254009882.1">
    <property type="nucleotide sequence ID" value="NZ_JAMZMM010000005.1"/>
</dbReference>
<accession>A0AAE3KJZ9</accession>
<dbReference type="PANTHER" id="PTHR40275">
    <property type="entry name" value="SSL7038 PROTEIN"/>
    <property type="match status" value="1"/>
</dbReference>
<organism evidence="1 2">
    <name type="scientific">Limnofasciculus baicalensis BBK-W-15</name>
    <dbReference type="NCBI Taxonomy" id="2699891"/>
    <lineage>
        <taxon>Bacteria</taxon>
        <taxon>Bacillati</taxon>
        <taxon>Cyanobacteriota</taxon>
        <taxon>Cyanophyceae</taxon>
        <taxon>Coleofasciculales</taxon>
        <taxon>Coleofasciculaceae</taxon>
        <taxon>Limnofasciculus</taxon>
        <taxon>Limnofasciculus baicalensis</taxon>
    </lineage>
</organism>
<evidence type="ECO:0000313" key="2">
    <source>
        <dbReference type="Proteomes" id="UP001204953"/>
    </source>
</evidence>
<gene>
    <name evidence="1" type="ORF">NJ959_01060</name>
</gene>
<dbReference type="PANTHER" id="PTHR40275:SF1">
    <property type="entry name" value="SSL7038 PROTEIN"/>
    <property type="match status" value="1"/>
</dbReference>
<sequence>MSESLDYELKDPEYAALYLNDALHEGSPEEFLLALRNIMQVTQGMSQITTETELGRENLYKAVFESGNPHFATVYKIISTLGLQISIKPSISDAYKLE</sequence>
<dbReference type="NCBIfam" id="TIGR02684">
    <property type="entry name" value="dnstrm_HI1420"/>
    <property type="match status" value="1"/>
</dbReference>
<dbReference type="AlphaFoldDB" id="A0AAE3KJZ9"/>
<evidence type="ECO:0000313" key="1">
    <source>
        <dbReference type="EMBL" id="MCP2727065.1"/>
    </source>
</evidence>
<reference evidence="1" key="1">
    <citation type="submission" date="2022-06" db="EMBL/GenBank/DDBJ databases">
        <title>New cyanobacteria of genus Symplocastrum in benthos of Lake Baikal.</title>
        <authorList>
            <person name="Sorokovikova E."/>
            <person name="Tikhonova I."/>
            <person name="Krasnopeev A."/>
            <person name="Evseev P."/>
            <person name="Gladkikh A."/>
            <person name="Belykh O."/>
        </authorList>
    </citation>
    <scope>NUCLEOTIDE SEQUENCE</scope>
    <source>
        <strain evidence="1">BBK-W-15</strain>
    </source>
</reference>
<dbReference type="EMBL" id="JAMZMM010000005">
    <property type="protein sequence ID" value="MCP2727065.1"/>
    <property type="molecule type" value="Genomic_DNA"/>
</dbReference>
<proteinExistence type="predicted"/>
<comment type="caution">
    <text evidence="1">The sequence shown here is derived from an EMBL/GenBank/DDBJ whole genome shotgun (WGS) entry which is preliminary data.</text>
</comment>
<protein>
    <submittedName>
        <fullName evidence="1">Addiction module antidote protein</fullName>
    </submittedName>
</protein>
<dbReference type="Pfam" id="PF21716">
    <property type="entry name" value="dnstrm_HI1420"/>
    <property type="match status" value="1"/>
</dbReference>
<name>A0AAE3KJZ9_9CYAN</name>